<dbReference type="EMBL" id="BAABJZ010000092">
    <property type="protein sequence ID" value="GAA4894289.1"/>
    <property type="molecule type" value="Genomic_DNA"/>
</dbReference>
<accession>A0ABP9FEB2</accession>
<organism evidence="1 2">
    <name type="scientific">Ferrimonas pelagia</name>
    <dbReference type="NCBI Taxonomy" id="1177826"/>
    <lineage>
        <taxon>Bacteria</taxon>
        <taxon>Pseudomonadati</taxon>
        <taxon>Pseudomonadota</taxon>
        <taxon>Gammaproteobacteria</taxon>
        <taxon>Alteromonadales</taxon>
        <taxon>Ferrimonadaceae</taxon>
        <taxon>Ferrimonas</taxon>
    </lineage>
</organism>
<proteinExistence type="predicted"/>
<protein>
    <recommendedName>
        <fullName evidence="3">Outer membrane protein beta-barrel domain-containing protein</fullName>
    </recommendedName>
</protein>
<name>A0ABP9FEB2_9GAMM</name>
<dbReference type="Proteomes" id="UP001499988">
    <property type="component" value="Unassembled WGS sequence"/>
</dbReference>
<comment type="caution">
    <text evidence="1">The sequence shown here is derived from an EMBL/GenBank/DDBJ whole genome shotgun (WGS) entry which is preliminary data.</text>
</comment>
<evidence type="ECO:0008006" key="3">
    <source>
        <dbReference type="Google" id="ProtNLM"/>
    </source>
</evidence>
<sequence>MAVAFVVSGGAYAADIELALGYDSKYLSEGRDNLDEGGIAWAEGVAAFDNGVALSLAYGYATDPNEDYDELNVGVEYGVELGDLSVYGSYTRLEFFEDGESDNELGAGLLYGGLDWFEPFVDYVYSSEAKGSFVEMGIQREFELTERVSLKPYVIAGLDYGYANPDHSGQNHMAVGAEIAFQLTERLALTGLIEHTEAHRQVVREEGIEQSHTWAGVHLVMRF</sequence>
<keyword evidence="2" id="KW-1185">Reference proteome</keyword>
<reference evidence="2" key="1">
    <citation type="journal article" date="2019" name="Int. J. Syst. Evol. Microbiol.">
        <title>The Global Catalogue of Microorganisms (GCM) 10K type strain sequencing project: providing services to taxonomists for standard genome sequencing and annotation.</title>
        <authorList>
            <consortium name="The Broad Institute Genomics Platform"/>
            <consortium name="The Broad Institute Genome Sequencing Center for Infectious Disease"/>
            <person name="Wu L."/>
            <person name="Ma J."/>
        </authorList>
    </citation>
    <scope>NUCLEOTIDE SEQUENCE [LARGE SCALE GENOMIC DNA]</scope>
    <source>
        <strain evidence="2">JCM 18401</strain>
    </source>
</reference>
<dbReference type="SUPFAM" id="SSF56935">
    <property type="entry name" value="Porins"/>
    <property type="match status" value="1"/>
</dbReference>
<gene>
    <name evidence="1" type="ORF">GCM10023333_29290</name>
</gene>
<evidence type="ECO:0000313" key="2">
    <source>
        <dbReference type="Proteomes" id="UP001499988"/>
    </source>
</evidence>
<evidence type="ECO:0000313" key="1">
    <source>
        <dbReference type="EMBL" id="GAA4894289.1"/>
    </source>
</evidence>